<gene>
    <name evidence="1" type="ORF">NEZAVI_LOCUS6728</name>
</gene>
<dbReference type="Proteomes" id="UP001152798">
    <property type="component" value="Chromosome 3"/>
</dbReference>
<evidence type="ECO:0008006" key="3">
    <source>
        <dbReference type="Google" id="ProtNLM"/>
    </source>
</evidence>
<dbReference type="OrthoDB" id="6630477at2759"/>
<dbReference type="InterPro" id="IPR036397">
    <property type="entry name" value="RNaseH_sf"/>
</dbReference>
<evidence type="ECO:0000313" key="1">
    <source>
        <dbReference type="EMBL" id="CAH1396713.1"/>
    </source>
</evidence>
<dbReference type="Gene3D" id="3.30.420.10">
    <property type="entry name" value="Ribonuclease H-like superfamily/Ribonuclease H"/>
    <property type="match status" value="1"/>
</dbReference>
<dbReference type="GO" id="GO:0003676">
    <property type="term" value="F:nucleic acid binding"/>
    <property type="evidence" value="ECO:0007669"/>
    <property type="project" value="InterPro"/>
</dbReference>
<name>A0A9P0MEU2_NEZVI</name>
<reference evidence="1" key="1">
    <citation type="submission" date="2022-01" db="EMBL/GenBank/DDBJ databases">
        <authorList>
            <person name="King R."/>
        </authorList>
    </citation>
    <scope>NUCLEOTIDE SEQUENCE</scope>
</reference>
<keyword evidence="2" id="KW-1185">Reference proteome</keyword>
<protein>
    <recommendedName>
        <fullName evidence="3">RNase H type-1 domain-containing protein</fullName>
    </recommendedName>
</protein>
<dbReference type="AlphaFoldDB" id="A0A9P0MEU2"/>
<proteinExistence type="predicted"/>
<dbReference type="EMBL" id="OV725079">
    <property type="protein sequence ID" value="CAH1396713.1"/>
    <property type="molecule type" value="Genomic_DNA"/>
</dbReference>
<dbReference type="InterPro" id="IPR012337">
    <property type="entry name" value="RNaseH-like_sf"/>
</dbReference>
<accession>A0A9P0MEU2</accession>
<evidence type="ECO:0000313" key="2">
    <source>
        <dbReference type="Proteomes" id="UP001152798"/>
    </source>
</evidence>
<organism evidence="1 2">
    <name type="scientific">Nezara viridula</name>
    <name type="common">Southern green stink bug</name>
    <name type="synonym">Cimex viridulus</name>
    <dbReference type="NCBI Taxonomy" id="85310"/>
    <lineage>
        <taxon>Eukaryota</taxon>
        <taxon>Metazoa</taxon>
        <taxon>Ecdysozoa</taxon>
        <taxon>Arthropoda</taxon>
        <taxon>Hexapoda</taxon>
        <taxon>Insecta</taxon>
        <taxon>Pterygota</taxon>
        <taxon>Neoptera</taxon>
        <taxon>Paraneoptera</taxon>
        <taxon>Hemiptera</taxon>
        <taxon>Heteroptera</taxon>
        <taxon>Panheteroptera</taxon>
        <taxon>Pentatomomorpha</taxon>
        <taxon>Pentatomoidea</taxon>
        <taxon>Pentatomidae</taxon>
        <taxon>Pentatominae</taxon>
        <taxon>Nezara</taxon>
    </lineage>
</organism>
<sequence>MEERLNWCGCLYRESKHRIKHPIRQTFYHISKGCVCLSTAIFPEVINFERTGGITIYPDRQSALQVLEYPKEAPTLLLECKEALETFACSKIVELVWVPGHKRFTANVKADILARNEADIPIMGTEPAIGITKKHQLKEVLIGHTKKVVGVQYSPMYTLASSKILYPVARSSAAAHQFVHLSVLASFLRASSHFTSSQPVQFPKQ</sequence>
<dbReference type="SUPFAM" id="SSF53098">
    <property type="entry name" value="Ribonuclease H-like"/>
    <property type="match status" value="1"/>
</dbReference>